<feature type="DNA-binding region" description="OmpR/PhoB-type" evidence="7">
    <location>
        <begin position="127"/>
        <end position="226"/>
    </location>
</feature>
<organism evidence="10 11">
    <name type="scientific">Arthrobacter wenxiniae</name>
    <dbReference type="NCBI Taxonomy" id="2713570"/>
    <lineage>
        <taxon>Bacteria</taxon>
        <taxon>Bacillati</taxon>
        <taxon>Actinomycetota</taxon>
        <taxon>Actinomycetes</taxon>
        <taxon>Micrococcales</taxon>
        <taxon>Micrococcaceae</taxon>
        <taxon>Arthrobacter</taxon>
    </lineage>
</organism>
<evidence type="ECO:0000313" key="10">
    <source>
        <dbReference type="EMBL" id="NVM95876.1"/>
    </source>
</evidence>
<dbReference type="SUPFAM" id="SSF52172">
    <property type="entry name" value="CheY-like"/>
    <property type="match status" value="1"/>
</dbReference>
<name>A0A7Y7M0M2_9MICC</name>
<dbReference type="CDD" id="cd00383">
    <property type="entry name" value="trans_reg_C"/>
    <property type="match status" value="1"/>
</dbReference>
<dbReference type="PROSITE" id="PS50110">
    <property type="entry name" value="RESPONSE_REGULATORY"/>
    <property type="match status" value="1"/>
</dbReference>
<keyword evidence="1 6" id="KW-0597">Phosphoprotein</keyword>
<dbReference type="EMBL" id="JAAMFM010000021">
    <property type="protein sequence ID" value="NVM95876.1"/>
    <property type="molecule type" value="Genomic_DNA"/>
</dbReference>
<dbReference type="GO" id="GO:0000976">
    <property type="term" value="F:transcription cis-regulatory region binding"/>
    <property type="evidence" value="ECO:0007669"/>
    <property type="project" value="TreeGrafter"/>
</dbReference>
<evidence type="ECO:0000259" key="9">
    <source>
        <dbReference type="PROSITE" id="PS51755"/>
    </source>
</evidence>
<evidence type="ECO:0000256" key="7">
    <source>
        <dbReference type="PROSITE-ProRule" id="PRU01091"/>
    </source>
</evidence>
<dbReference type="SMART" id="SM00862">
    <property type="entry name" value="Trans_reg_C"/>
    <property type="match status" value="1"/>
</dbReference>
<accession>A0A7Y7M0M2</accession>
<keyword evidence="2" id="KW-0902">Two-component regulatory system</keyword>
<dbReference type="InterPro" id="IPR039420">
    <property type="entry name" value="WalR-like"/>
</dbReference>
<dbReference type="InterPro" id="IPR001867">
    <property type="entry name" value="OmpR/PhoB-type_DNA-bd"/>
</dbReference>
<dbReference type="Gene3D" id="3.40.50.2300">
    <property type="match status" value="1"/>
</dbReference>
<dbReference type="RefSeq" id="WP_176635603.1">
    <property type="nucleotide sequence ID" value="NZ_JAAMFM010000021.1"/>
</dbReference>
<proteinExistence type="predicted"/>
<keyword evidence="3" id="KW-0805">Transcription regulation</keyword>
<dbReference type="GO" id="GO:0032993">
    <property type="term" value="C:protein-DNA complex"/>
    <property type="evidence" value="ECO:0007669"/>
    <property type="project" value="TreeGrafter"/>
</dbReference>
<feature type="domain" description="Response regulatory" evidence="8">
    <location>
        <begin position="6"/>
        <end position="120"/>
    </location>
</feature>
<evidence type="ECO:0000256" key="6">
    <source>
        <dbReference type="PROSITE-ProRule" id="PRU00169"/>
    </source>
</evidence>
<dbReference type="GO" id="GO:0006355">
    <property type="term" value="P:regulation of DNA-templated transcription"/>
    <property type="evidence" value="ECO:0007669"/>
    <property type="project" value="InterPro"/>
</dbReference>
<feature type="modified residue" description="4-aspartylphosphate" evidence="6">
    <location>
        <position position="55"/>
    </location>
</feature>
<keyword evidence="5" id="KW-0804">Transcription</keyword>
<feature type="domain" description="OmpR/PhoB-type" evidence="9">
    <location>
        <begin position="127"/>
        <end position="226"/>
    </location>
</feature>
<dbReference type="PANTHER" id="PTHR48111">
    <property type="entry name" value="REGULATOR OF RPOS"/>
    <property type="match status" value="1"/>
</dbReference>
<dbReference type="GO" id="GO:0005829">
    <property type="term" value="C:cytosol"/>
    <property type="evidence" value="ECO:0007669"/>
    <property type="project" value="TreeGrafter"/>
</dbReference>
<dbReference type="Pfam" id="PF00072">
    <property type="entry name" value="Response_reg"/>
    <property type="match status" value="1"/>
</dbReference>
<sequence>MSDTLSVLVVEDDAALASMLQEILEGEGYEVVAVHDGQRALHEGLTRRFDILLLDRGLPALDGLDLLGRLRAKGVTAPALILSALSNPADRVEGLDRGAEDYLGKPFDIDELLARLRSLVRRHAAVSDAVRVPGGLLESANRTVTLDGGAVVVLSERECGLLAYLARSPRQTFIRQALVDSVFAEADDEGVVDTYVHYLRKKLGGWCFSFGGVALPGPGVPFGKIR</sequence>
<evidence type="ECO:0000313" key="11">
    <source>
        <dbReference type="Proteomes" id="UP000543556"/>
    </source>
</evidence>
<reference evidence="10 11" key="1">
    <citation type="submission" date="2020-02" db="EMBL/GenBank/DDBJ databases">
        <title>Genome sequence of strain AETb3-4.</title>
        <authorList>
            <person name="Gao J."/>
            <person name="Zhang X."/>
        </authorList>
    </citation>
    <scope>NUCLEOTIDE SEQUENCE [LARGE SCALE GENOMIC DNA]</scope>
    <source>
        <strain evidence="10 11">AETb3-4</strain>
    </source>
</reference>
<evidence type="ECO:0000256" key="5">
    <source>
        <dbReference type="ARBA" id="ARBA00023163"/>
    </source>
</evidence>
<dbReference type="SMART" id="SM00448">
    <property type="entry name" value="REC"/>
    <property type="match status" value="1"/>
</dbReference>
<dbReference type="Proteomes" id="UP000543556">
    <property type="component" value="Unassembled WGS sequence"/>
</dbReference>
<dbReference type="Gene3D" id="1.10.10.10">
    <property type="entry name" value="Winged helix-like DNA-binding domain superfamily/Winged helix DNA-binding domain"/>
    <property type="match status" value="1"/>
</dbReference>
<dbReference type="GO" id="GO:0000156">
    <property type="term" value="F:phosphorelay response regulator activity"/>
    <property type="evidence" value="ECO:0007669"/>
    <property type="project" value="TreeGrafter"/>
</dbReference>
<evidence type="ECO:0000259" key="8">
    <source>
        <dbReference type="PROSITE" id="PS50110"/>
    </source>
</evidence>
<dbReference type="Pfam" id="PF00486">
    <property type="entry name" value="Trans_reg_C"/>
    <property type="match status" value="1"/>
</dbReference>
<dbReference type="InterPro" id="IPR036388">
    <property type="entry name" value="WH-like_DNA-bd_sf"/>
</dbReference>
<dbReference type="AlphaFoldDB" id="A0A7Y7M0M2"/>
<evidence type="ECO:0000256" key="3">
    <source>
        <dbReference type="ARBA" id="ARBA00023015"/>
    </source>
</evidence>
<dbReference type="InterPro" id="IPR011006">
    <property type="entry name" value="CheY-like_superfamily"/>
</dbReference>
<gene>
    <name evidence="10" type="ORF">G6034_13350</name>
</gene>
<dbReference type="InterPro" id="IPR001789">
    <property type="entry name" value="Sig_transdc_resp-reg_receiver"/>
</dbReference>
<evidence type="ECO:0000256" key="4">
    <source>
        <dbReference type="ARBA" id="ARBA00023125"/>
    </source>
</evidence>
<evidence type="ECO:0000256" key="1">
    <source>
        <dbReference type="ARBA" id="ARBA00022553"/>
    </source>
</evidence>
<dbReference type="PROSITE" id="PS51755">
    <property type="entry name" value="OMPR_PHOB"/>
    <property type="match status" value="1"/>
</dbReference>
<keyword evidence="4 7" id="KW-0238">DNA-binding</keyword>
<keyword evidence="11" id="KW-1185">Reference proteome</keyword>
<evidence type="ECO:0000256" key="2">
    <source>
        <dbReference type="ARBA" id="ARBA00023012"/>
    </source>
</evidence>
<protein>
    <submittedName>
        <fullName evidence="10">Response regulator transcription factor</fullName>
    </submittedName>
</protein>
<comment type="caution">
    <text evidence="10">The sequence shown here is derived from an EMBL/GenBank/DDBJ whole genome shotgun (WGS) entry which is preliminary data.</text>
</comment>
<dbReference type="PANTHER" id="PTHR48111:SF1">
    <property type="entry name" value="TWO-COMPONENT RESPONSE REGULATOR ORR33"/>
    <property type="match status" value="1"/>
</dbReference>